<dbReference type="RefSeq" id="WP_052547883.1">
    <property type="nucleotide sequence ID" value="NZ_JMCC02000020.1"/>
</dbReference>
<proteinExistence type="predicted"/>
<name>A0A0C2DDN4_9BACT</name>
<evidence type="ECO:0000313" key="1">
    <source>
        <dbReference type="EMBL" id="KIG17747.1"/>
    </source>
</evidence>
<dbReference type="Proteomes" id="UP000031599">
    <property type="component" value="Unassembled WGS sequence"/>
</dbReference>
<organism evidence="1 2">
    <name type="scientific">Enhygromyxa salina</name>
    <dbReference type="NCBI Taxonomy" id="215803"/>
    <lineage>
        <taxon>Bacteria</taxon>
        <taxon>Pseudomonadati</taxon>
        <taxon>Myxococcota</taxon>
        <taxon>Polyangia</taxon>
        <taxon>Nannocystales</taxon>
        <taxon>Nannocystaceae</taxon>
        <taxon>Enhygromyxa</taxon>
    </lineage>
</organism>
<dbReference type="EMBL" id="JMCC02000020">
    <property type="protein sequence ID" value="KIG17747.1"/>
    <property type="molecule type" value="Genomic_DNA"/>
</dbReference>
<sequence>MGLAIGVGVLADLIIHDAEGADWMRTSIEGVNQALEANELPQHDEPESFATPLHELCHGCTSFPYSFLHYLRRAYAHMREGQPVPDDNEMRPEHDSVIEDAAMMMDSHLLCHSDAEGHYVPIDFSDVIFDDELVGGMLGSSQALLRELIEVAPHIDVTLEGGRPTPACEAQLRVIEDSGRLWRERLVWYTLFEAATISIEHRTLIVFH</sequence>
<accession>A0A0C2DDN4</accession>
<dbReference type="AlphaFoldDB" id="A0A0C2DDN4"/>
<protein>
    <submittedName>
        <fullName evidence="1">Uncharacterized protein</fullName>
    </submittedName>
</protein>
<comment type="caution">
    <text evidence="1">The sequence shown here is derived from an EMBL/GenBank/DDBJ whole genome shotgun (WGS) entry which is preliminary data.</text>
</comment>
<reference evidence="1 2" key="1">
    <citation type="submission" date="2014-12" db="EMBL/GenBank/DDBJ databases">
        <title>Genome assembly of Enhygromyxa salina DSM 15201.</title>
        <authorList>
            <person name="Sharma G."/>
            <person name="Subramanian S."/>
        </authorList>
    </citation>
    <scope>NUCLEOTIDE SEQUENCE [LARGE SCALE GENOMIC DNA]</scope>
    <source>
        <strain evidence="1 2">DSM 15201</strain>
    </source>
</reference>
<evidence type="ECO:0000313" key="2">
    <source>
        <dbReference type="Proteomes" id="UP000031599"/>
    </source>
</evidence>
<gene>
    <name evidence="1" type="ORF">DB30_02780</name>
</gene>